<evidence type="ECO:0000256" key="2">
    <source>
        <dbReference type="ARBA" id="ARBA00009500"/>
    </source>
</evidence>
<dbReference type="Pfam" id="PF00079">
    <property type="entry name" value="Serpin"/>
    <property type="match status" value="2"/>
</dbReference>
<evidence type="ECO:0000256" key="9">
    <source>
        <dbReference type="ARBA" id="ARBA00043177"/>
    </source>
</evidence>
<comment type="subcellular location">
    <subcellularLocation>
        <location evidence="1">Secreted</location>
    </subcellularLocation>
</comment>
<dbReference type="AlphaFoldDB" id="A0A498NKP4"/>
<dbReference type="InterPro" id="IPR042178">
    <property type="entry name" value="Serpin_sf_1"/>
</dbReference>
<dbReference type="InterPro" id="IPR042185">
    <property type="entry name" value="Serpin_sf_2"/>
</dbReference>
<dbReference type="PANTHER" id="PTHR11461:SF375">
    <property type="entry name" value="THYROXINE-BINDING GLOBULIN"/>
    <property type="match status" value="1"/>
</dbReference>
<evidence type="ECO:0000256" key="1">
    <source>
        <dbReference type="ARBA" id="ARBA00004613"/>
    </source>
</evidence>
<comment type="function">
    <text evidence="6">Major thyroid hormone transport protein in serum.</text>
</comment>
<comment type="caution">
    <text evidence="12">The sequence shown here is derived from an EMBL/GenBank/DDBJ whole genome shotgun (WGS) entry which is preliminary data.</text>
</comment>
<accession>A0A498NKP4</accession>
<evidence type="ECO:0000256" key="4">
    <source>
        <dbReference type="ARBA" id="ARBA00022729"/>
    </source>
</evidence>
<evidence type="ECO:0000256" key="6">
    <source>
        <dbReference type="ARBA" id="ARBA00037352"/>
    </source>
</evidence>
<dbReference type="Gene3D" id="2.30.39.10">
    <property type="entry name" value="Alpha-1-antitrypsin, domain 1"/>
    <property type="match status" value="1"/>
</dbReference>
<keyword evidence="14" id="KW-1267">Proteomics identification</keyword>
<evidence type="ECO:0007829" key="14">
    <source>
        <dbReference type="PeptideAtlas" id="A0A498NKP4"/>
    </source>
</evidence>
<dbReference type="Proteomes" id="UP000290572">
    <property type="component" value="Unassembled WGS sequence"/>
</dbReference>
<dbReference type="FunFam" id="2.30.39.10:FF:000003">
    <property type="entry name" value="alpha-1-antitrypsin isoform X1"/>
    <property type="match status" value="1"/>
</dbReference>
<evidence type="ECO:0000256" key="3">
    <source>
        <dbReference type="ARBA" id="ARBA00022525"/>
    </source>
</evidence>
<dbReference type="FunFam" id="3.30.497.10:FF:000001">
    <property type="entry name" value="Serine protease inhibitor"/>
    <property type="match status" value="1"/>
</dbReference>
<dbReference type="GO" id="GO:0005615">
    <property type="term" value="C:extracellular space"/>
    <property type="evidence" value="ECO:0007669"/>
    <property type="project" value="InterPro"/>
</dbReference>
<dbReference type="EMBL" id="QBIY01011368">
    <property type="protein sequence ID" value="RXN32463.1"/>
    <property type="molecule type" value="Genomic_DNA"/>
</dbReference>
<organism evidence="12 13">
    <name type="scientific">Labeo rohita</name>
    <name type="common">Indian major carp</name>
    <name type="synonym">Cyprinus rohita</name>
    <dbReference type="NCBI Taxonomy" id="84645"/>
    <lineage>
        <taxon>Eukaryota</taxon>
        <taxon>Metazoa</taxon>
        <taxon>Chordata</taxon>
        <taxon>Craniata</taxon>
        <taxon>Vertebrata</taxon>
        <taxon>Euteleostomi</taxon>
        <taxon>Actinopterygii</taxon>
        <taxon>Neopterygii</taxon>
        <taxon>Teleostei</taxon>
        <taxon>Ostariophysi</taxon>
        <taxon>Cypriniformes</taxon>
        <taxon>Cyprinidae</taxon>
        <taxon>Labeoninae</taxon>
        <taxon>Labeonini</taxon>
        <taxon>Labeo</taxon>
    </lineage>
</organism>
<dbReference type="Gene3D" id="1.10.287.580">
    <property type="entry name" value="Helix hairpin bin"/>
    <property type="match status" value="1"/>
</dbReference>
<dbReference type="InterPro" id="IPR000215">
    <property type="entry name" value="Serpin_fam"/>
</dbReference>
<dbReference type="PANTHER" id="PTHR11461">
    <property type="entry name" value="SERINE PROTEASE INHIBITOR, SERPIN"/>
    <property type="match status" value="1"/>
</dbReference>
<keyword evidence="5" id="KW-0325">Glycoprotein</keyword>
<gene>
    <name evidence="12" type="ORF">ROHU_016188</name>
</gene>
<proteinExistence type="evidence at protein level"/>
<dbReference type="InterPro" id="IPR023796">
    <property type="entry name" value="Serpin_dom"/>
</dbReference>
<evidence type="ECO:0000259" key="11">
    <source>
        <dbReference type="SMART" id="SM00093"/>
    </source>
</evidence>
<keyword evidence="4" id="KW-0732">Signal</keyword>
<protein>
    <recommendedName>
        <fullName evidence="7">Thyroxine-binding globulin</fullName>
    </recommendedName>
    <alternativeName>
        <fullName evidence="9">Serpin A7</fullName>
    </alternativeName>
    <alternativeName>
        <fullName evidence="8">T4-binding globulin</fullName>
    </alternativeName>
</protein>
<keyword evidence="3" id="KW-0964">Secreted</keyword>
<evidence type="ECO:0000256" key="5">
    <source>
        <dbReference type="ARBA" id="ARBA00023180"/>
    </source>
</evidence>
<dbReference type="Gene3D" id="3.30.497.10">
    <property type="entry name" value="Antithrombin, subunit I, domain 2"/>
    <property type="match status" value="1"/>
</dbReference>
<evidence type="ECO:0000256" key="10">
    <source>
        <dbReference type="RuleBase" id="RU000411"/>
    </source>
</evidence>
<keyword evidence="13" id="KW-1185">Reference proteome</keyword>
<comment type="similarity">
    <text evidence="2 10">Belongs to the serpin family.</text>
</comment>
<evidence type="ECO:0000313" key="12">
    <source>
        <dbReference type="EMBL" id="RXN32463.1"/>
    </source>
</evidence>
<dbReference type="STRING" id="84645.A0A498NKP4"/>
<dbReference type="InterPro" id="IPR036186">
    <property type="entry name" value="Serpin_sf"/>
</dbReference>
<evidence type="ECO:0000256" key="8">
    <source>
        <dbReference type="ARBA" id="ARBA00042967"/>
    </source>
</evidence>
<reference evidence="12 13" key="1">
    <citation type="submission" date="2018-03" db="EMBL/GenBank/DDBJ databases">
        <title>Draft genome sequence of Rohu Carp (Labeo rohita).</title>
        <authorList>
            <person name="Das P."/>
            <person name="Kushwaha B."/>
            <person name="Joshi C.G."/>
            <person name="Kumar D."/>
            <person name="Nagpure N.S."/>
            <person name="Sahoo L."/>
            <person name="Das S.P."/>
            <person name="Bit A."/>
            <person name="Patnaik S."/>
            <person name="Meher P.K."/>
            <person name="Jayasankar P."/>
            <person name="Koringa P.G."/>
            <person name="Patel N.V."/>
            <person name="Hinsu A.T."/>
            <person name="Kumar R."/>
            <person name="Pandey M."/>
            <person name="Agarwal S."/>
            <person name="Srivastava S."/>
            <person name="Singh M."/>
            <person name="Iquebal M.A."/>
            <person name="Jaiswal S."/>
            <person name="Angadi U.B."/>
            <person name="Kumar N."/>
            <person name="Raza M."/>
            <person name="Shah T.M."/>
            <person name="Rai A."/>
            <person name="Jena J.K."/>
        </authorList>
    </citation>
    <scope>NUCLEOTIDE SEQUENCE [LARGE SCALE GENOMIC DNA]</scope>
    <source>
        <strain evidence="12">DASCIFA01</strain>
        <tissue evidence="12">Testis</tissue>
    </source>
</reference>
<dbReference type="GO" id="GO:0004867">
    <property type="term" value="F:serine-type endopeptidase inhibitor activity"/>
    <property type="evidence" value="ECO:0007669"/>
    <property type="project" value="InterPro"/>
</dbReference>
<feature type="domain" description="Serpin" evidence="11">
    <location>
        <begin position="4"/>
        <end position="307"/>
    </location>
</feature>
<dbReference type="SUPFAM" id="SSF56574">
    <property type="entry name" value="Serpins"/>
    <property type="match status" value="2"/>
</dbReference>
<dbReference type="SMART" id="SM00093">
    <property type="entry name" value="SERPIN"/>
    <property type="match status" value="1"/>
</dbReference>
<evidence type="ECO:0000256" key="7">
    <source>
        <dbReference type="ARBA" id="ARBA00039512"/>
    </source>
</evidence>
<sequence length="368" mass="42003">MPNYQSKNIFFSPLSVSMALSELSLGAGGETKEQLLSGIGHNGSVFSTEEMHEMFHSLLEDIDQRTGVDIDVGSALYISDQFKPHSEFLKNMKEFYHSDGFTVDFSVKETLDKINTYVKEKTHGKIDQAVDDLESDTLMFLLTYIYFKGKWDMPFNPSRTRQGRFHVDAETTVPVEMMHQYESLKVYYDTNLTSKVLCLDYNDSFSMFLAVPDNHRGQTIKDLEKAISRQHIEKWRTAVSKRKTDIYVPKLSLKTSYSLKDILKGMGMADMFTNKANFTGISEERTFISKRLVEMPNYQSKKIFFSPFSVSMALSELSLGASGETKEQLLSGIHHNSSVFGTEEMYHMTVSLSISLSLDRKQRITEVK</sequence>
<name>A0A498NKP4_LABRO</name>
<evidence type="ECO:0000313" key="13">
    <source>
        <dbReference type="Proteomes" id="UP000290572"/>
    </source>
</evidence>